<protein>
    <submittedName>
        <fullName evidence="1">Uncharacterized protein</fullName>
    </submittedName>
</protein>
<dbReference type="AlphaFoldDB" id="A0A023BSF6"/>
<evidence type="ECO:0000313" key="2">
    <source>
        <dbReference type="Proteomes" id="UP000023541"/>
    </source>
</evidence>
<dbReference type="OrthoDB" id="1164962at2"/>
<reference evidence="1 2" key="1">
    <citation type="submission" date="2014-04" db="EMBL/GenBank/DDBJ databases">
        <title>Aquimarina sp. 22II-S11-z7 Genome Sequencing.</title>
        <authorList>
            <person name="Lai Q."/>
        </authorList>
    </citation>
    <scope>NUCLEOTIDE SEQUENCE [LARGE SCALE GENOMIC DNA]</scope>
    <source>
        <strain evidence="1 2">22II-S11-z7</strain>
    </source>
</reference>
<gene>
    <name evidence="1" type="ORF">ATO12_21660</name>
</gene>
<accession>A0A023BSF6</accession>
<sequence length="64" mass="7408">MKKFKKTLRRVALVIFIIMASLLPVPISFQKKDGKFDDDHIIEHVDVKEDETEAETKVTTTFKS</sequence>
<name>A0A023BSF6_9FLAO</name>
<dbReference type="RefSeq" id="WP_131248849.1">
    <property type="nucleotide sequence ID" value="NZ_AQRA01000007.1"/>
</dbReference>
<organism evidence="1 2">
    <name type="scientific">Aquimarina atlantica</name>
    <dbReference type="NCBI Taxonomy" id="1317122"/>
    <lineage>
        <taxon>Bacteria</taxon>
        <taxon>Pseudomonadati</taxon>
        <taxon>Bacteroidota</taxon>
        <taxon>Flavobacteriia</taxon>
        <taxon>Flavobacteriales</taxon>
        <taxon>Flavobacteriaceae</taxon>
        <taxon>Aquimarina</taxon>
    </lineage>
</organism>
<evidence type="ECO:0000313" key="1">
    <source>
        <dbReference type="EMBL" id="EZH72743.1"/>
    </source>
</evidence>
<comment type="caution">
    <text evidence="1">The sequence shown here is derived from an EMBL/GenBank/DDBJ whole genome shotgun (WGS) entry which is preliminary data.</text>
</comment>
<proteinExistence type="predicted"/>
<dbReference type="Proteomes" id="UP000023541">
    <property type="component" value="Unassembled WGS sequence"/>
</dbReference>
<dbReference type="eggNOG" id="ENOG503001I">
    <property type="taxonomic scope" value="Bacteria"/>
</dbReference>
<keyword evidence="2" id="KW-1185">Reference proteome</keyword>
<dbReference type="EMBL" id="AQRA01000007">
    <property type="protein sequence ID" value="EZH72743.1"/>
    <property type="molecule type" value="Genomic_DNA"/>
</dbReference>